<name>A0A915JWG1_ROMCU</name>
<dbReference type="WBParaSite" id="nRc.2.0.1.t30418-RA">
    <property type="protein sequence ID" value="nRc.2.0.1.t30418-RA"/>
    <property type="gene ID" value="nRc.2.0.1.g30418"/>
</dbReference>
<organism evidence="1 2">
    <name type="scientific">Romanomermis culicivorax</name>
    <name type="common">Nematode worm</name>
    <dbReference type="NCBI Taxonomy" id="13658"/>
    <lineage>
        <taxon>Eukaryota</taxon>
        <taxon>Metazoa</taxon>
        <taxon>Ecdysozoa</taxon>
        <taxon>Nematoda</taxon>
        <taxon>Enoplea</taxon>
        <taxon>Dorylaimia</taxon>
        <taxon>Mermithida</taxon>
        <taxon>Mermithoidea</taxon>
        <taxon>Mermithidae</taxon>
        <taxon>Romanomermis</taxon>
    </lineage>
</organism>
<dbReference type="AlphaFoldDB" id="A0A915JWG1"/>
<evidence type="ECO:0000313" key="2">
    <source>
        <dbReference type="WBParaSite" id="nRc.2.0.1.t30418-RA"/>
    </source>
</evidence>
<keyword evidence="1" id="KW-1185">Reference proteome</keyword>
<sequence length="118" mass="13888">MEIVRISRNLKEIYPLFKIVTQKSRSTNFWVIERNLTKLKCHLSRSSLTQVHDDLFKSLRYCRQAGFILLKYHTMMPILAATQGLISSRRLSANVFFKQSPAFAFFDDDDTLNKRSRK</sequence>
<reference evidence="2" key="1">
    <citation type="submission" date="2022-11" db="UniProtKB">
        <authorList>
            <consortium name="WormBaseParasite"/>
        </authorList>
    </citation>
    <scope>IDENTIFICATION</scope>
</reference>
<dbReference type="Proteomes" id="UP000887565">
    <property type="component" value="Unplaced"/>
</dbReference>
<evidence type="ECO:0000313" key="1">
    <source>
        <dbReference type="Proteomes" id="UP000887565"/>
    </source>
</evidence>
<proteinExistence type="predicted"/>
<protein>
    <submittedName>
        <fullName evidence="2">Uncharacterized protein</fullName>
    </submittedName>
</protein>
<accession>A0A915JWG1</accession>